<dbReference type="Pfam" id="PF07727">
    <property type="entry name" value="RVT_2"/>
    <property type="match status" value="1"/>
</dbReference>
<dbReference type="GO" id="GO:0005739">
    <property type="term" value="C:mitochondrion"/>
    <property type="evidence" value="ECO:0007669"/>
    <property type="project" value="UniProtKB-SubCell"/>
</dbReference>
<dbReference type="Pfam" id="PF22936">
    <property type="entry name" value="Pol_BBD"/>
    <property type="match status" value="1"/>
</dbReference>
<evidence type="ECO:0000256" key="5">
    <source>
        <dbReference type="SAM" id="MobiDB-lite"/>
    </source>
</evidence>
<evidence type="ECO:0000256" key="2">
    <source>
        <dbReference type="ARBA" id="ARBA00022750"/>
    </source>
</evidence>
<comment type="subcellular location">
    <subcellularLocation>
        <location evidence="1">Mitochondrion</location>
    </subcellularLocation>
</comment>
<dbReference type="InterPro" id="IPR012337">
    <property type="entry name" value="RNaseH-like_sf"/>
</dbReference>
<dbReference type="Gene3D" id="3.30.420.10">
    <property type="entry name" value="Ribonuclease H-like superfamily/Ribonuclease H"/>
    <property type="match status" value="1"/>
</dbReference>
<dbReference type="InterPro" id="IPR057670">
    <property type="entry name" value="SH3_retrovirus"/>
</dbReference>
<organism evidence="7 8">
    <name type="scientific">Hirsutella minnesotensis 3608</name>
    <dbReference type="NCBI Taxonomy" id="1043627"/>
    <lineage>
        <taxon>Eukaryota</taxon>
        <taxon>Fungi</taxon>
        <taxon>Dikarya</taxon>
        <taxon>Ascomycota</taxon>
        <taxon>Pezizomycotina</taxon>
        <taxon>Sordariomycetes</taxon>
        <taxon>Hypocreomycetidae</taxon>
        <taxon>Hypocreales</taxon>
        <taxon>Ophiocordycipitaceae</taxon>
        <taxon>Hirsutella</taxon>
    </lineage>
</organism>
<keyword evidence="2" id="KW-0378">Hydrolase</keyword>
<evidence type="ECO:0000256" key="1">
    <source>
        <dbReference type="ARBA" id="ARBA00004173"/>
    </source>
</evidence>
<dbReference type="InterPro" id="IPR013103">
    <property type="entry name" value="RVT_2"/>
</dbReference>
<dbReference type="InterPro" id="IPR054722">
    <property type="entry name" value="PolX-like_BBD"/>
</dbReference>
<dbReference type="SUPFAM" id="SSF56672">
    <property type="entry name" value="DNA/RNA polymerases"/>
    <property type="match status" value="1"/>
</dbReference>
<dbReference type="OrthoDB" id="5022336at2759"/>
<feature type="region of interest" description="Disordered" evidence="5">
    <location>
        <begin position="834"/>
        <end position="889"/>
    </location>
</feature>
<name>A0A0F7ZQQ7_9HYPO</name>
<gene>
    <name evidence="7" type="ORF">HIM_12328</name>
</gene>
<dbReference type="InterPro" id="IPR001584">
    <property type="entry name" value="Integrase_cat-core"/>
</dbReference>
<dbReference type="InterPro" id="IPR036397">
    <property type="entry name" value="RNaseH_sf"/>
</dbReference>
<evidence type="ECO:0000256" key="4">
    <source>
        <dbReference type="ARBA" id="ARBA00023128"/>
    </source>
</evidence>
<dbReference type="SUPFAM" id="SSF53098">
    <property type="entry name" value="Ribonuclease H-like"/>
    <property type="match status" value="1"/>
</dbReference>
<dbReference type="Proteomes" id="UP000054481">
    <property type="component" value="Unassembled WGS sequence"/>
</dbReference>
<dbReference type="GO" id="GO:0004190">
    <property type="term" value="F:aspartic-type endopeptidase activity"/>
    <property type="evidence" value="ECO:0007669"/>
    <property type="project" value="UniProtKB-KW"/>
</dbReference>
<dbReference type="PROSITE" id="PS50994">
    <property type="entry name" value="INTEGRASE"/>
    <property type="match status" value="1"/>
</dbReference>
<dbReference type="InterPro" id="IPR025724">
    <property type="entry name" value="GAG-pre-integrase_dom"/>
</dbReference>
<reference evidence="7 8" key="1">
    <citation type="journal article" date="2014" name="Genome Biol. Evol.">
        <title>Comparative genomics and transcriptomics analyses reveal divergent lifestyle features of nematode endoparasitic fungus Hirsutella minnesotensis.</title>
        <authorList>
            <person name="Lai Y."/>
            <person name="Liu K."/>
            <person name="Zhang X."/>
            <person name="Zhang X."/>
            <person name="Li K."/>
            <person name="Wang N."/>
            <person name="Shu C."/>
            <person name="Wu Y."/>
            <person name="Wang C."/>
            <person name="Bushley K.E."/>
            <person name="Xiang M."/>
            <person name="Liu X."/>
        </authorList>
    </citation>
    <scope>NUCLEOTIDE SEQUENCE [LARGE SCALE GENOMIC DNA]</scope>
    <source>
        <strain evidence="7 8">3608</strain>
    </source>
</reference>
<keyword evidence="2" id="KW-0064">Aspartyl protease</keyword>
<dbReference type="Pfam" id="PF13976">
    <property type="entry name" value="gag_pre-integrs"/>
    <property type="match status" value="1"/>
</dbReference>
<dbReference type="EMBL" id="KQ030948">
    <property type="protein sequence ID" value="KJZ68283.1"/>
    <property type="molecule type" value="Genomic_DNA"/>
</dbReference>
<dbReference type="GO" id="GO:0005634">
    <property type="term" value="C:nucleus"/>
    <property type="evidence" value="ECO:0007669"/>
    <property type="project" value="UniProtKB-ARBA"/>
</dbReference>
<feature type="domain" description="Integrase catalytic" evidence="6">
    <location>
        <begin position="580"/>
        <end position="744"/>
    </location>
</feature>
<proteinExistence type="predicted"/>
<evidence type="ECO:0000313" key="7">
    <source>
        <dbReference type="EMBL" id="KJZ68283.1"/>
    </source>
</evidence>
<evidence type="ECO:0000313" key="8">
    <source>
        <dbReference type="Proteomes" id="UP000054481"/>
    </source>
</evidence>
<dbReference type="Pfam" id="PF14223">
    <property type="entry name" value="Retrotran_gag_2"/>
    <property type="match status" value="1"/>
</dbReference>
<sequence length="1465" mass="163513">MSSVTGILKLSSQTGWITWNREIRDLLTVAGYGDLLPGGRKAVQPAQRDEESESIFEDRLEIWLDRQTRVKAVLCNRLSFLAREDVKHLETAAQILQTIETRYKPSGSACFQELDKKYMDLTLDSCTDVMDFAEKLRQARSELLELDVSCQIGEPQFISKFLTGLGPAYEVFLTAFYQQHNLLPKRDLAGALTRPAVSFEEAIAAAEHEEQSQKQRGTTTGQALAVTQRDRDVPVCTHCKRKGHTVDKCFRVHPELKADFDMRRAERLKKKQDLRGRQEPTTPSITDIQTALAYLQGQANDQPQSQSQALANLAMPRFTFSCTIHFAPPGAANPVGVCDDLDPAALAAQHTLLSQIHILDTGASQHIFCRRSKFGSLVPYTGLPYTGAKGAQFLPLGTGTYDLPVKVCGKDHLLTFQDALCAPDAGVNLVSVTALGKEGCWILGNGEHAAIVKGGQIVLTATVANGVYVIDEPNRDINAALASLRTQDPDLTLWNEATDEIRRHSNPSAVSSDPAALITSQVQDPNLRIWHERLAHLSERNIKRLQGMSTGLRPQAPQDPCEACAIGKIKEGPHRHSIRKGTRPLESLHIDICGPFPDTGYDGSRYWVAILDDYTQYGWTFSVVTKDSLFLILQAFLQKHETPTRRCLYMRMDLGGENRSKLLDAFCTDKAIEVIYAATEQHQQNGAIEVFHRVLSEKLNPTLIRSGLERKWWPYVLQSITYVRNMSPAAKSPITPYEAWHGEEPDVTHLRVIGSKAWALLPAAKRRKLQPKGIPCRMLGYQGHCNYVLLDSNNRVFVSPNVIFVEHIAKPAVSERQPKRSKTGQTLDQLIQEEGQQAERPAWTLRNGNNATAEITPIYTPATSTALSPEHEDGQTSDSTPDLSDGSEDNSALLDLLEDTSPDPSVYSTIHAAADPIRPSVRRSTRPRAPPLRYGYNFDHAYAMAMAISQQWEDHEPLTFKQAMQSDSAKHWHAAMADEIQSLQVNETWELTDLPPGRKALRGKWVYRLKRGTDGQIVRYKARFVAKGYEQLEGIDYSETFASVVRPESYRTIFAIAAAEDLEIEQMDVKTAFLYGDIDEEVYLEQPEGFEDGTGRVCRLKKAIYGLQQAPRIWFQTIAKFLETLGYRPIAADVSVFVRGKSIIAIYVDDLLLTGACPREVQRIKDALSKRFQMTDLGPCSHYLGIKVTRDRARRRIELSQRAYIKKILRTYNMSDCNPADTPMAADPLQPPAEGWHAPPKDQAAYAKRVGSLMYAMLGTRSDICFSVGACCRHLANPTPQHQTAVKRIMRYLKGTINSVLVLEGPLQPIQGYTDADFAADLHTRRSTSGFFYSLGSAAISWTSKRQPCVTLSSTEAEYVALTQSAQEAIWLRSLMKDLCHPQAGPTAIHEDNKGAIDLANNPQHHSRTKHISLKWHFIREKVAEGTVSLIKIEGTKQPADGLTKALPRDAFLRFRDSLGIKKSD</sequence>
<keyword evidence="4" id="KW-0496">Mitochondrion</keyword>
<protein>
    <recommendedName>
        <fullName evidence="6">Integrase catalytic domain-containing protein</fullName>
    </recommendedName>
</protein>
<keyword evidence="3" id="KW-0694">RNA-binding</keyword>
<evidence type="ECO:0000259" key="6">
    <source>
        <dbReference type="PROSITE" id="PS50994"/>
    </source>
</evidence>
<keyword evidence="8" id="KW-1185">Reference proteome</keyword>
<evidence type="ECO:0000256" key="3">
    <source>
        <dbReference type="ARBA" id="ARBA00022884"/>
    </source>
</evidence>
<keyword evidence="2" id="KW-0645">Protease</keyword>
<dbReference type="InterPro" id="IPR043502">
    <property type="entry name" value="DNA/RNA_pol_sf"/>
</dbReference>
<dbReference type="GO" id="GO:0015074">
    <property type="term" value="P:DNA integration"/>
    <property type="evidence" value="ECO:0007669"/>
    <property type="project" value="InterPro"/>
</dbReference>
<dbReference type="GO" id="GO:0003723">
    <property type="term" value="F:RNA binding"/>
    <property type="evidence" value="ECO:0007669"/>
    <property type="project" value="UniProtKB-KW"/>
</dbReference>
<dbReference type="PANTHER" id="PTHR11439">
    <property type="entry name" value="GAG-POL-RELATED RETROTRANSPOSON"/>
    <property type="match status" value="1"/>
</dbReference>
<accession>A0A0F7ZQQ7</accession>
<dbReference type="PANTHER" id="PTHR11439:SF467">
    <property type="entry name" value="INTEGRASE CATALYTIC DOMAIN-CONTAINING PROTEIN"/>
    <property type="match status" value="1"/>
</dbReference>
<dbReference type="Pfam" id="PF25597">
    <property type="entry name" value="SH3_retrovirus"/>
    <property type="match status" value="1"/>
</dbReference>
<dbReference type="CDD" id="cd09272">
    <property type="entry name" value="RNase_HI_RT_Ty1"/>
    <property type="match status" value="1"/>
</dbReference>